<dbReference type="PANTHER" id="PTHR40261:SF1">
    <property type="entry name" value="RIESKE DOMAIN-CONTAINING PROTEIN"/>
    <property type="match status" value="1"/>
</dbReference>
<comment type="caution">
    <text evidence="6">The sequence shown here is derived from an EMBL/GenBank/DDBJ whole genome shotgun (WGS) entry which is preliminary data.</text>
</comment>
<accession>A0A502HZB2</accession>
<keyword evidence="1" id="KW-0001">2Fe-2S</keyword>
<keyword evidence="4" id="KW-0411">Iron-sulfur</keyword>
<evidence type="ECO:0000313" key="7">
    <source>
        <dbReference type="Proteomes" id="UP000317933"/>
    </source>
</evidence>
<dbReference type="InterPro" id="IPR017941">
    <property type="entry name" value="Rieske_2Fe-2S"/>
</dbReference>
<evidence type="ECO:0000256" key="4">
    <source>
        <dbReference type="ARBA" id="ARBA00023014"/>
    </source>
</evidence>
<protein>
    <submittedName>
        <fullName evidence="6">Rieske (2Fe-2S) protein</fullName>
    </submittedName>
</protein>
<dbReference type="PANTHER" id="PTHR40261">
    <property type="match status" value="1"/>
</dbReference>
<dbReference type="Pfam" id="PF00355">
    <property type="entry name" value="Rieske"/>
    <property type="match status" value="1"/>
</dbReference>
<dbReference type="EMBL" id="RCZE01000003">
    <property type="protein sequence ID" value="TPG79921.1"/>
    <property type="molecule type" value="Genomic_DNA"/>
</dbReference>
<dbReference type="CDD" id="cd03467">
    <property type="entry name" value="Rieske"/>
    <property type="match status" value="1"/>
</dbReference>
<evidence type="ECO:0000256" key="3">
    <source>
        <dbReference type="ARBA" id="ARBA00023004"/>
    </source>
</evidence>
<evidence type="ECO:0000313" key="6">
    <source>
        <dbReference type="EMBL" id="TPG79921.1"/>
    </source>
</evidence>
<feature type="domain" description="Rieske" evidence="5">
    <location>
        <begin position="6"/>
        <end position="110"/>
    </location>
</feature>
<proteinExistence type="predicted"/>
<dbReference type="GO" id="GO:0046872">
    <property type="term" value="F:metal ion binding"/>
    <property type="evidence" value="ECO:0007669"/>
    <property type="project" value="UniProtKB-KW"/>
</dbReference>
<dbReference type="InterPro" id="IPR036922">
    <property type="entry name" value="Rieske_2Fe-2S_sf"/>
</dbReference>
<evidence type="ECO:0000256" key="2">
    <source>
        <dbReference type="ARBA" id="ARBA00022723"/>
    </source>
</evidence>
<dbReference type="RefSeq" id="WP_140666963.1">
    <property type="nucleotide sequence ID" value="NZ_RCZE01000003.1"/>
</dbReference>
<dbReference type="PROSITE" id="PS51296">
    <property type="entry name" value="RIESKE"/>
    <property type="match status" value="1"/>
</dbReference>
<gene>
    <name evidence="6" type="ORF">EAH78_07105</name>
</gene>
<keyword evidence="2" id="KW-0479">Metal-binding</keyword>
<dbReference type="AlphaFoldDB" id="A0A502HZB2"/>
<evidence type="ECO:0000256" key="1">
    <source>
        <dbReference type="ARBA" id="ARBA00022714"/>
    </source>
</evidence>
<name>A0A502HZB2_9PSED</name>
<organism evidence="6 7">
    <name type="scientific">Pseudomonas arsenicoxydans</name>
    <dbReference type="NCBI Taxonomy" id="702115"/>
    <lineage>
        <taxon>Bacteria</taxon>
        <taxon>Pseudomonadati</taxon>
        <taxon>Pseudomonadota</taxon>
        <taxon>Gammaproteobacteria</taxon>
        <taxon>Pseudomonadales</taxon>
        <taxon>Pseudomonadaceae</taxon>
        <taxon>Pseudomonas</taxon>
    </lineage>
</organism>
<evidence type="ECO:0000259" key="5">
    <source>
        <dbReference type="PROSITE" id="PS51296"/>
    </source>
</evidence>
<dbReference type="Proteomes" id="UP000317933">
    <property type="component" value="Unassembled WGS sequence"/>
</dbReference>
<dbReference type="SUPFAM" id="SSF50022">
    <property type="entry name" value="ISP domain"/>
    <property type="match status" value="1"/>
</dbReference>
<reference evidence="6 7" key="1">
    <citation type="journal article" date="2019" name="Environ. Microbiol.">
        <title>Species interactions and distinct microbial communities in high Arctic permafrost affected cryosols are associated with the CH4 and CO2 gas fluxes.</title>
        <authorList>
            <person name="Altshuler I."/>
            <person name="Hamel J."/>
            <person name="Turney S."/>
            <person name="Magnuson E."/>
            <person name="Levesque R."/>
            <person name="Greer C."/>
            <person name="Whyte L.G."/>
        </authorList>
    </citation>
    <scope>NUCLEOTIDE SEQUENCE [LARGE SCALE GENOMIC DNA]</scope>
    <source>
        <strain evidence="6 7">E3</strain>
    </source>
</reference>
<dbReference type="GO" id="GO:0051537">
    <property type="term" value="F:2 iron, 2 sulfur cluster binding"/>
    <property type="evidence" value="ECO:0007669"/>
    <property type="project" value="UniProtKB-KW"/>
</dbReference>
<dbReference type="Gene3D" id="2.102.10.10">
    <property type="entry name" value="Rieske [2Fe-2S] iron-sulphur domain"/>
    <property type="match status" value="1"/>
</dbReference>
<keyword evidence="3" id="KW-0408">Iron</keyword>
<sequence length="136" mass="15346">MSHSDFFLCRMDELAEGQARGFDPLQRGKDSVFALVHEGQVRVYRNSCPHLDVRLEYRKDRFLSADAQLIVCYAHGAQFLPSTGECVYGPCLGQRLDALPWRLEEGWLVLEMPGSTALSGPVEVSRLAIHRIPTRD</sequence>